<feature type="active site" description="Acyl-ester intermediate" evidence="7">
    <location>
        <position position="127"/>
    </location>
</feature>
<dbReference type="Pfam" id="PF00768">
    <property type="entry name" value="Peptidase_S11"/>
    <property type="match status" value="1"/>
</dbReference>
<evidence type="ECO:0000256" key="3">
    <source>
        <dbReference type="ARBA" id="ARBA00022801"/>
    </source>
</evidence>
<feature type="active site" description="Proton acceptor" evidence="7">
    <location>
        <position position="130"/>
    </location>
</feature>
<comment type="caution">
    <text evidence="12">The sequence shown here is derived from an EMBL/GenBank/DDBJ whole genome shotgun (WGS) entry which is preliminary data.</text>
</comment>
<keyword evidence="4" id="KW-0133">Cell shape</keyword>
<evidence type="ECO:0000256" key="6">
    <source>
        <dbReference type="ARBA" id="ARBA00023316"/>
    </source>
</evidence>
<proteinExistence type="inferred from homology"/>
<dbReference type="PRINTS" id="PR00725">
    <property type="entry name" value="DADACBPTASE1"/>
</dbReference>
<evidence type="ECO:0000256" key="9">
    <source>
        <dbReference type="RuleBase" id="RU004016"/>
    </source>
</evidence>
<keyword evidence="3" id="KW-0378">Hydrolase</keyword>
<keyword evidence="2" id="KW-0732">Signal</keyword>
<feature type="transmembrane region" description="Helical" evidence="10">
    <location>
        <begin position="41"/>
        <end position="60"/>
    </location>
</feature>
<dbReference type="AlphaFoldDB" id="A0A1F4UQN8"/>
<feature type="domain" description="Peptidase S11 D-alanyl-D-alanine carboxypeptidase A N-terminal" evidence="11">
    <location>
        <begin position="96"/>
        <end position="317"/>
    </location>
</feature>
<evidence type="ECO:0000256" key="5">
    <source>
        <dbReference type="ARBA" id="ARBA00022984"/>
    </source>
</evidence>
<dbReference type="Gene3D" id="3.40.710.10">
    <property type="entry name" value="DD-peptidase/beta-lactamase superfamily"/>
    <property type="match status" value="1"/>
</dbReference>
<feature type="active site" evidence="7">
    <location>
        <position position="182"/>
    </location>
</feature>
<evidence type="ECO:0000256" key="1">
    <source>
        <dbReference type="ARBA" id="ARBA00007164"/>
    </source>
</evidence>
<evidence type="ECO:0000313" key="13">
    <source>
        <dbReference type="Proteomes" id="UP000176608"/>
    </source>
</evidence>
<dbReference type="SUPFAM" id="SSF56601">
    <property type="entry name" value="beta-lactamase/transpeptidase-like"/>
    <property type="match status" value="1"/>
</dbReference>
<dbReference type="GO" id="GO:0009252">
    <property type="term" value="P:peptidoglycan biosynthetic process"/>
    <property type="evidence" value="ECO:0007669"/>
    <property type="project" value="UniProtKB-KW"/>
</dbReference>
<evidence type="ECO:0000256" key="4">
    <source>
        <dbReference type="ARBA" id="ARBA00022960"/>
    </source>
</evidence>
<dbReference type="InterPro" id="IPR018044">
    <property type="entry name" value="Peptidase_S11"/>
</dbReference>
<dbReference type="GO" id="GO:0009002">
    <property type="term" value="F:serine-type D-Ala-D-Ala carboxypeptidase activity"/>
    <property type="evidence" value="ECO:0007669"/>
    <property type="project" value="InterPro"/>
</dbReference>
<sequence length="344" mass="37295">MQVSFSQKIQLAFVFAAIKVLWLIDDIGSFARSVLSHSVRFSLYFVIVAVALTGFHVNSVEVGLGDFPSLFTQQSSEILGAAVQSLPKKVNEIPFPQISASSVYAVDVKTGRALVEINKDLELAPASTTKLMTALVALDVYNLDESLVVADFCTQIEGQKTGFLAQDSYTVKNLIVSLLASSSADAACTLATGKLSYSDFVYKMNEKAKGLGLDHTAFTNPVGLDGENNSHHSTASDLYLLARQAISNEMIKEIVKTKETILVSDSGLSTNLVNTNELLWTQPGTVGIKTGQTEEAGEVLIYEYKDGQKDIVIIVMRSEDRFGDTARILNWILSSYSWPGDAGV</sequence>
<dbReference type="GO" id="GO:0006508">
    <property type="term" value="P:proteolysis"/>
    <property type="evidence" value="ECO:0007669"/>
    <property type="project" value="InterPro"/>
</dbReference>
<dbReference type="InterPro" id="IPR001967">
    <property type="entry name" value="Peptidase_S11_N"/>
</dbReference>
<name>A0A1F4UQN8_UNCKA</name>
<dbReference type="InterPro" id="IPR012338">
    <property type="entry name" value="Beta-lactam/transpept-like"/>
</dbReference>
<keyword evidence="10" id="KW-1133">Transmembrane helix</keyword>
<keyword evidence="10" id="KW-0812">Transmembrane</keyword>
<dbReference type="GO" id="GO:0008360">
    <property type="term" value="P:regulation of cell shape"/>
    <property type="evidence" value="ECO:0007669"/>
    <property type="project" value="UniProtKB-KW"/>
</dbReference>
<organism evidence="12 13">
    <name type="scientific">candidate division WWE3 bacterium RIFCSPHIGHO2_01_FULL_42_13</name>
    <dbReference type="NCBI Taxonomy" id="1802617"/>
    <lineage>
        <taxon>Bacteria</taxon>
        <taxon>Katanobacteria</taxon>
    </lineage>
</organism>
<evidence type="ECO:0000313" key="12">
    <source>
        <dbReference type="EMBL" id="OGC47226.1"/>
    </source>
</evidence>
<protein>
    <recommendedName>
        <fullName evidence="11">Peptidase S11 D-alanyl-D-alanine carboxypeptidase A N-terminal domain-containing protein</fullName>
    </recommendedName>
</protein>
<keyword evidence="5" id="KW-0573">Peptidoglycan synthesis</keyword>
<dbReference type="STRING" id="1802617.A2886_01090"/>
<evidence type="ECO:0000256" key="2">
    <source>
        <dbReference type="ARBA" id="ARBA00022729"/>
    </source>
</evidence>
<feature type="binding site" evidence="8">
    <location>
        <position position="289"/>
    </location>
    <ligand>
        <name>substrate</name>
    </ligand>
</feature>
<comment type="similarity">
    <text evidence="1 9">Belongs to the peptidase S11 family.</text>
</comment>
<evidence type="ECO:0000256" key="7">
    <source>
        <dbReference type="PIRSR" id="PIRSR618044-1"/>
    </source>
</evidence>
<dbReference type="EMBL" id="MEVA01000016">
    <property type="protein sequence ID" value="OGC47226.1"/>
    <property type="molecule type" value="Genomic_DNA"/>
</dbReference>
<keyword evidence="10" id="KW-0472">Membrane</keyword>
<dbReference type="PANTHER" id="PTHR21581">
    <property type="entry name" value="D-ALANYL-D-ALANINE CARBOXYPEPTIDASE"/>
    <property type="match status" value="1"/>
</dbReference>
<evidence type="ECO:0000259" key="11">
    <source>
        <dbReference type="Pfam" id="PF00768"/>
    </source>
</evidence>
<gene>
    <name evidence="12" type="ORF">A2886_01090</name>
</gene>
<keyword evidence="6" id="KW-0961">Cell wall biogenesis/degradation</keyword>
<dbReference type="Proteomes" id="UP000176608">
    <property type="component" value="Unassembled WGS sequence"/>
</dbReference>
<accession>A0A1F4UQN8</accession>
<dbReference type="PANTHER" id="PTHR21581:SF6">
    <property type="entry name" value="TRAFFICKING PROTEIN PARTICLE COMPLEX SUBUNIT 12"/>
    <property type="match status" value="1"/>
</dbReference>
<reference evidence="12 13" key="1">
    <citation type="journal article" date="2016" name="Nat. Commun.">
        <title>Thousands of microbial genomes shed light on interconnected biogeochemical processes in an aquifer system.</title>
        <authorList>
            <person name="Anantharaman K."/>
            <person name="Brown C.T."/>
            <person name="Hug L.A."/>
            <person name="Sharon I."/>
            <person name="Castelle C.J."/>
            <person name="Probst A.J."/>
            <person name="Thomas B.C."/>
            <person name="Singh A."/>
            <person name="Wilkins M.J."/>
            <person name="Karaoz U."/>
            <person name="Brodie E.L."/>
            <person name="Williams K.H."/>
            <person name="Hubbard S.S."/>
            <person name="Banfield J.F."/>
        </authorList>
    </citation>
    <scope>NUCLEOTIDE SEQUENCE [LARGE SCALE GENOMIC DNA]</scope>
</reference>
<dbReference type="GO" id="GO:0071555">
    <property type="term" value="P:cell wall organization"/>
    <property type="evidence" value="ECO:0007669"/>
    <property type="project" value="UniProtKB-KW"/>
</dbReference>
<evidence type="ECO:0000256" key="8">
    <source>
        <dbReference type="PIRSR" id="PIRSR618044-2"/>
    </source>
</evidence>
<evidence type="ECO:0000256" key="10">
    <source>
        <dbReference type="SAM" id="Phobius"/>
    </source>
</evidence>